<dbReference type="EMBL" id="BGPR01086186">
    <property type="protein sequence ID" value="GBM02456.1"/>
    <property type="molecule type" value="Genomic_DNA"/>
</dbReference>
<gene>
    <name evidence="1" type="ORF">AVEN_5868_1</name>
</gene>
<reference evidence="1 2" key="1">
    <citation type="journal article" date="2019" name="Sci. Rep.">
        <title>Orb-weaving spider Araneus ventricosus genome elucidates the spidroin gene catalogue.</title>
        <authorList>
            <person name="Kono N."/>
            <person name="Nakamura H."/>
            <person name="Ohtoshi R."/>
            <person name="Moran D.A.P."/>
            <person name="Shinohara A."/>
            <person name="Yoshida Y."/>
            <person name="Fujiwara M."/>
            <person name="Mori M."/>
            <person name="Tomita M."/>
            <person name="Arakawa K."/>
        </authorList>
    </citation>
    <scope>NUCLEOTIDE SEQUENCE [LARGE SCALE GENOMIC DNA]</scope>
</reference>
<sequence length="173" mass="19105">MNLQRQFRCIQQPFETADVCDGFVQASPARRYSTAIVARYKTFEGRLKASGQINCPEACYQEHIQLDDSIQIDSIIRDIPGCYAHVADLLIASTDQESHQSDLDLVSSKLSEHGIVSACAFFTGRPLLPSGSNYVDRDRTPPHVPVPDTITASVPKYHARSGIRTHAHIRGPG</sequence>
<evidence type="ECO:0000313" key="2">
    <source>
        <dbReference type="Proteomes" id="UP000499080"/>
    </source>
</evidence>
<proteinExistence type="predicted"/>
<dbReference type="SUPFAM" id="SSF56672">
    <property type="entry name" value="DNA/RNA polymerases"/>
    <property type="match status" value="1"/>
</dbReference>
<name>A0A4Y2CF24_ARAVE</name>
<dbReference type="AlphaFoldDB" id="A0A4Y2CF24"/>
<evidence type="ECO:0000313" key="1">
    <source>
        <dbReference type="EMBL" id="GBM02456.1"/>
    </source>
</evidence>
<protein>
    <submittedName>
        <fullName evidence="1">Uncharacterized protein</fullName>
    </submittedName>
</protein>
<comment type="caution">
    <text evidence="1">The sequence shown here is derived from an EMBL/GenBank/DDBJ whole genome shotgun (WGS) entry which is preliminary data.</text>
</comment>
<dbReference type="Proteomes" id="UP000499080">
    <property type="component" value="Unassembled WGS sequence"/>
</dbReference>
<dbReference type="Gene3D" id="3.10.10.10">
    <property type="entry name" value="HIV Type 1 Reverse Transcriptase, subunit A, domain 1"/>
    <property type="match status" value="1"/>
</dbReference>
<dbReference type="Gene3D" id="3.30.70.270">
    <property type="match status" value="1"/>
</dbReference>
<dbReference type="InterPro" id="IPR043502">
    <property type="entry name" value="DNA/RNA_pol_sf"/>
</dbReference>
<keyword evidence="2" id="KW-1185">Reference proteome</keyword>
<dbReference type="InterPro" id="IPR043128">
    <property type="entry name" value="Rev_trsase/Diguanyl_cyclase"/>
</dbReference>
<organism evidence="1 2">
    <name type="scientific">Araneus ventricosus</name>
    <name type="common">Orbweaver spider</name>
    <name type="synonym">Epeira ventricosa</name>
    <dbReference type="NCBI Taxonomy" id="182803"/>
    <lineage>
        <taxon>Eukaryota</taxon>
        <taxon>Metazoa</taxon>
        <taxon>Ecdysozoa</taxon>
        <taxon>Arthropoda</taxon>
        <taxon>Chelicerata</taxon>
        <taxon>Arachnida</taxon>
        <taxon>Araneae</taxon>
        <taxon>Araneomorphae</taxon>
        <taxon>Entelegynae</taxon>
        <taxon>Araneoidea</taxon>
        <taxon>Araneidae</taxon>
        <taxon>Araneus</taxon>
    </lineage>
</organism>
<dbReference type="GO" id="GO:0071897">
    <property type="term" value="P:DNA biosynthetic process"/>
    <property type="evidence" value="ECO:0007669"/>
    <property type="project" value="UniProtKB-ARBA"/>
</dbReference>
<accession>A0A4Y2CF24</accession>